<gene>
    <name evidence="1" type="ORF">ZHAS_00006330</name>
</gene>
<evidence type="ECO:0000313" key="2">
    <source>
        <dbReference type="EnsemblMetazoa" id="ASIC006330-PA"/>
    </source>
</evidence>
<dbReference type="AlphaFoldDB" id="A0A084VLJ8"/>
<protein>
    <submittedName>
        <fullName evidence="1 2">Imidazole glycerol phosphate synthase subunit HisF</fullName>
    </submittedName>
</protein>
<dbReference type="EnsemblMetazoa" id="ASIC006330-RA">
    <property type="protein sequence ID" value="ASIC006330-PA"/>
    <property type="gene ID" value="ASIC006330"/>
</dbReference>
<reference evidence="1 3" key="1">
    <citation type="journal article" date="2014" name="BMC Genomics">
        <title>Genome sequence of Anopheles sinensis provides insight into genetics basis of mosquito competence for malaria parasites.</title>
        <authorList>
            <person name="Zhou D."/>
            <person name="Zhang D."/>
            <person name="Ding G."/>
            <person name="Shi L."/>
            <person name="Hou Q."/>
            <person name="Ye Y."/>
            <person name="Xu Y."/>
            <person name="Zhou H."/>
            <person name="Xiong C."/>
            <person name="Li S."/>
            <person name="Yu J."/>
            <person name="Hong S."/>
            <person name="Yu X."/>
            <person name="Zou P."/>
            <person name="Chen C."/>
            <person name="Chang X."/>
            <person name="Wang W."/>
            <person name="Lv Y."/>
            <person name="Sun Y."/>
            <person name="Ma L."/>
            <person name="Shen B."/>
            <person name="Zhu C."/>
        </authorList>
    </citation>
    <scope>NUCLEOTIDE SEQUENCE [LARGE SCALE GENOMIC DNA]</scope>
</reference>
<proteinExistence type="predicted"/>
<dbReference type="EMBL" id="ATLV01014510">
    <property type="status" value="NOT_ANNOTATED_CDS"/>
    <property type="molecule type" value="Genomic_DNA"/>
</dbReference>
<keyword evidence="3" id="KW-1185">Reference proteome</keyword>
<name>A0A084VLJ8_ANOSI</name>
<dbReference type="VEuPathDB" id="VectorBase:ASIC006330"/>
<dbReference type="Proteomes" id="UP000030765">
    <property type="component" value="Unassembled WGS sequence"/>
</dbReference>
<organism evidence="1">
    <name type="scientific">Anopheles sinensis</name>
    <name type="common">Mosquito</name>
    <dbReference type="NCBI Taxonomy" id="74873"/>
    <lineage>
        <taxon>Eukaryota</taxon>
        <taxon>Metazoa</taxon>
        <taxon>Ecdysozoa</taxon>
        <taxon>Arthropoda</taxon>
        <taxon>Hexapoda</taxon>
        <taxon>Insecta</taxon>
        <taxon>Pterygota</taxon>
        <taxon>Neoptera</taxon>
        <taxon>Endopterygota</taxon>
        <taxon>Diptera</taxon>
        <taxon>Nematocera</taxon>
        <taxon>Culicoidea</taxon>
        <taxon>Culicidae</taxon>
        <taxon>Anophelinae</taxon>
        <taxon>Anopheles</taxon>
    </lineage>
</organism>
<dbReference type="EMBL" id="KE524974">
    <property type="protein sequence ID" value="KFB38842.1"/>
    <property type="molecule type" value="Genomic_DNA"/>
</dbReference>
<reference evidence="2" key="2">
    <citation type="submission" date="2020-05" db="UniProtKB">
        <authorList>
            <consortium name="EnsemblMetazoa"/>
        </authorList>
    </citation>
    <scope>IDENTIFICATION</scope>
</reference>
<evidence type="ECO:0000313" key="3">
    <source>
        <dbReference type="Proteomes" id="UP000030765"/>
    </source>
</evidence>
<accession>A0A084VLJ8</accession>
<sequence length="170" mass="18799">MTPGKGKCPQQRKQHHLASPCLEKSIIAFPSAKSMGPRSGIKYVTRTIRPQKPSTLHPVRGERGVELKEASEIRVRRDEKLLIHRAASAWKSGHSLEKHDGSVSAIVLGDAHVCCTSKNVGTRTQLARFRILEEHSSKNLAMNIFPVGVFHIPLKLSRKSGPTVAAWSRN</sequence>
<evidence type="ECO:0000313" key="1">
    <source>
        <dbReference type="EMBL" id="KFB38842.1"/>
    </source>
</evidence>